<feature type="domain" description="Pirin N-terminal" evidence="4">
    <location>
        <begin position="12"/>
        <end position="118"/>
    </location>
</feature>
<comment type="similarity">
    <text evidence="1 3">Belongs to the pirin family.</text>
</comment>
<evidence type="ECO:0000259" key="5">
    <source>
        <dbReference type="Pfam" id="PF17954"/>
    </source>
</evidence>
<dbReference type="OrthoDB" id="321327at2"/>
<dbReference type="SUPFAM" id="SSF51182">
    <property type="entry name" value="RmlC-like cupins"/>
    <property type="match status" value="1"/>
</dbReference>
<feature type="binding site" evidence="2">
    <location>
        <position position="101"/>
    </location>
    <ligand>
        <name>Fe cation</name>
        <dbReference type="ChEBI" id="CHEBI:24875"/>
    </ligand>
</feature>
<proteinExistence type="inferred from homology"/>
<dbReference type="InterPro" id="IPR041602">
    <property type="entry name" value="Quercetinase_C"/>
</dbReference>
<dbReference type="InterPro" id="IPR003829">
    <property type="entry name" value="Pirin_N_dom"/>
</dbReference>
<dbReference type="PANTHER" id="PTHR43212:SF3">
    <property type="entry name" value="QUERCETIN 2,3-DIOXYGENASE"/>
    <property type="match status" value="1"/>
</dbReference>
<dbReference type="Gene3D" id="2.60.120.10">
    <property type="entry name" value="Jelly Rolls"/>
    <property type="match status" value="2"/>
</dbReference>
<dbReference type="InterPro" id="IPR014710">
    <property type="entry name" value="RmlC-like_jellyroll"/>
</dbReference>
<dbReference type="Pfam" id="PF02678">
    <property type="entry name" value="Pirin"/>
    <property type="match status" value="1"/>
</dbReference>
<dbReference type="InterPro" id="IPR011051">
    <property type="entry name" value="RmlC_Cupin_sf"/>
</dbReference>
<dbReference type="Pfam" id="PF17954">
    <property type="entry name" value="Pirin_C_2"/>
    <property type="match status" value="1"/>
</dbReference>
<dbReference type="PIRSF" id="PIRSF006232">
    <property type="entry name" value="Pirin"/>
    <property type="match status" value="1"/>
</dbReference>
<dbReference type="STRING" id="1324314.BVG16_17185"/>
<feature type="binding site" evidence="2">
    <location>
        <position position="57"/>
    </location>
    <ligand>
        <name>Fe cation</name>
        <dbReference type="ChEBI" id="CHEBI:24875"/>
    </ligand>
</feature>
<dbReference type="Proteomes" id="UP000190188">
    <property type="component" value="Unassembled WGS sequence"/>
</dbReference>
<dbReference type="GO" id="GO:0046872">
    <property type="term" value="F:metal ion binding"/>
    <property type="evidence" value="ECO:0007669"/>
    <property type="project" value="UniProtKB-KW"/>
</dbReference>
<evidence type="ECO:0000313" key="6">
    <source>
        <dbReference type="EMBL" id="OPA76883.1"/>
    </source>
</evidence>
<evidence type="ECO:0000259" key="4">
    <source>
        <dbReference type="Pfam" id="PF02678"/>
    </source>
</evidence>
<name>A0A1T2XB93_9BACL</name>
<dbReference type="CDD" id="cd02910">
    <property type="entry name" value="cupin_Yhhw_N"/>
    <property type="match status" value="1"/>
</dbReference>
<comment type="cofactor">
    <cofactor evidence="2">
        <name>Fe cation</name>
        <dbReference type="ChEBI" id="CHEBI:24875"/>
    </cofactor>
    <text evidence="2">Binds 1 Fe cation per subunit.</text>
</comment>
<dbReference type="PANTHER" id="PTHR43212">
    <property type="entry name" value="QUERCETIN 2,3-DIOXYGENASE"/>
    <property type="match status" value="1"/>
</dbReference>
<evidence type="ECO:0000313" key="7">
    <source>
        <dbReference type="Proteomes" id="UP000190188"/>
    </source>
</evidence>
<evidence type="ECO:0000256" key="1">
    <source>
        <dbReference type="ARBA" id="ARBA00008416"/>
    </source>
</evidence>
<keyword evidence="7" id="KW-1185">Reference proteome</keyword>
<gene>
    <name evidence="6" type="ORF">BVG16_17185</name>
</gene>
<comment type="caution">
    <text evidence="6">The sequence shown here is derived from an EMBL/GenBank/DDBJ whole genome shotgun (WGS) entry which is preliminary data.</text>
</comment>
<dbReference type="AlphaFoldDB" id="A0A1T2XB93"/>
<keyword evidence="2" id="KW-0479">Metal-binding</keyword>
<dbReference type="InterPro" id="IPR012093">
    <property type="entry name" value="Pirin"/>
</dbReference>
<feature type="binding site" evidence="2">
    <location>
        <position position="103"/>
    </location>
    <ligand>
        <name>Fe cation</name>
        <dbReference type="ChEBI" id="CHEBI:24875"/>
    </ligand>
</feature>
<dbReference type="EMBL" id="MSZX01000006">
    <property type="protein sequence ID" value="OPA76883.1"/>
    <property type="molecule type" value="Genomic_DNA"/>
</dbReference>
<organism evidence="6 7">
    <name type="scientific">Paenibacillus selenitireducens</name>
    <dbReference type="NCBI Taxonomy" id="1324314"/>
    <lineage>
        <taxon>Bacteria</taxon>
        <taxon>Bacillati</taxon>
        <taxon>Bacillota</taxon>
        <taxon>Bacilli</taxon>
        <taxon>Bacillales</taxon>
        <taxon>Paenibacillaceae</taxon>
        <taxon>Paenibacillus</taxon>
    </lineage>
</organism>
<reference evidence="6 7" key="1">
    <citation type="submission" date="2017-01" db="EMBL/GenBank/DDBJ databases">
        <title>Genome analysis of Paenibacillus selenitrireducens ES3-24.</title>
        <authorList>
            <person name="Xu D."/>
            <person name="Yao R."/>
            <person name="Zheng S."/>
        </authorList>
    </citation>
    <scope>NUCLEOTIDE SEQUENCE [LARGE SCALE GENOMIC DNA]</scope>
    <source>
        <strain evidence="6 7">ES3-24</strain>
    </source>
</reference>
<protein>
    <submittedName>
        <fullName evidence="6">Pirin family protein</fullName>
    </submittedName>
</protein>
<accession>A0A1T2XB93</accession>
<feature type="domain" description="Quercetin 2,3-dioxygenase C-terminal cupin" evidence="5">
    <location>
        <begin position="147"/>
        <end position="231"/>
    </location>
</feature>
<sequence length="232" mass="25761">MIEVYPAESRYTSDLGWLQSHLSFSFGEYYDAKNANFSVMRVCNDDFLVPNRGFGAHPHSDMEIVSVVLSGSIRHEDNLGHVAISSFGEVQRMSAGTGVIHTEHNPSSTEELNLLQMWFEPHTRGLEPSYQTSRFDPDQLQGRLLPIVSQQGAENVASIQQDLTIYLSKLAAGEQIAFDQSSSRKTYLFVIDGACSVNGKTLLPRDAARVEQESGLSIVADQDVFFMLIDLP</sequence>
<dbReference type="RefSeq" id="WP_078499937.1">
    <property type="nucleotide sequence ID" value="NZ_MSZX01000006.1"/>
</dbReference>
<feature type="binding site" evidence="2">
    <location>
        <position position="59"/>
    </location>
    <ligand>
        <name>Fe cation</name>
        <dbReference type="ChEBI" id="CHEBI:24875"/>
    </ligand>
</feature>
<evidence type="ECO:0000256" key="3">
    <source>
        <dbReference type="RuleBase" id="RU003457"/>
    </source>
</evidence>
<evidence type="ECO:0000256" key="2">
    <source>
        <dbReference type="PIRSR" id="PIRSR006232-1"/>
    </source>
</evidence>
<keyword evidence="2" id="KW-0408">Iron</keyword>